<dbReference type="Proteomes" id="UP001271890">
    <property type="component" value="Unassembled WGS sequence"/>
</dbReference>
<sequence>MTDFRKSFSVGVAAATVAAENKREINDLIKAVNEQLEETYDGKVHFGVWSLSKRTHKKGAVKNVFLDAFNFDFVEYQGLCITNYVNKEPIELAEWKVSENGYPCIIKYDDREAYCYNKDDLVVELSTLLSDVKTGKAILKQLDNFSEKGQAT</sequence>
<protein>
    <submittedName>
        <fullName evidence="1">Uncharacterized protein</fullName>
    </submittedName>
</protein>
<proteinExistence type="predicted"/>
<organism evidence="1 2">
    <name type="scientific">Xenorhabdus santafensis</name>
    <dbReference type="NCBI Taxonomy" id="2582833"/>
    <lineage>
        <taxon>Bacteria</taxon>
        <taxon>Pseudomonadati</taxon>
        <taxon>Pseudomonadota</taxon>
        <taxon>Gammaproteobacteria</taxon>
        <taxon>Enterobacterales</taxon>
        <taxon>Morganellaceae</taxon>
        <taxon>Xenorhabdus</taxon>
    </lineage>
</organism>
<evidence type="ECO:0000313" key="2">
    <source>
        <dbReference type="Proteomes" id="UP001271890"/>
    </source>
</evidence>
<comment type="caution">
    <text evidence="1">The sequence shown here is derived from an EMBL/GenBank/DDBJ whole genome shotgun (WGS) entry which is preliminary data.</text>
</comment>
<dbReference type="EMBL" id="VCDN01000122">
    <property type="protein sequence ID" value="MDX7989316.1"/>
    <property type="molecule type" value="Genomic_DNA"/>
</dbReference>
<accession>A0ABU4SET6</accession>
<reference evidence="2" key="1">
    <citation type="journal article" date="2024" name="Toxins">
        <title>Genome Sequence Analysis of Native Xenorhabdus Strains Isolated from Entomopathogenic Nematodes in Argentina.</title>
        <authorList>
            <person name="Palma L."/>
            <person name="Frizzo L."/>
            <person name="Kaiser S."/>
            <person name="Berry C."/>
            <person name="Caballero P."/>
            <person name="Bode H.B."/>
            <person name="Del Valle E.E."/>
        </authorList>
    </citation>
    <scope>NUCLEOTIDE SEQUENCE [LARGE SCALE GENOMIC DNA]</scope>
    <source>
        <strain evidence="2">12</strain>
    </source>
</reference>
<keyword evidence="2" id="KW-1185">Reference proteome</keyword>
<dbReference type="RefSeq" id="WP_319931686.1">
    <property type="nucleotide sequence ID" value="NZ_VCDN01000122.1"/>
</dbReference>
<gene>
    <name evidence="1" type="ORF">FE392_18760</name>
</gene>
<name>A0ABU4SET6_9GAMM</name>
<evidence type="ECO:0000313" key="1">
    <source>
        <dbReference type="EMBL" id="MDX7989316.1"/>
    </source>
</evidence>